<sequence length="355" mass="39648">MFQLTFGNYTFQKKEDFEFENGDFPDFAIAAIRFCHEWLSGENIFVQQTSGSTGVPKKIEISRVQMIASAKATQAFFKTNQNTSLLCCLDPSYIAGKMMLVRAIVWNSPIQITQPKSNPLVEITTVPDFLALVPIQVEASLQDKSALEKLKGIQHLIIGGAPLSSALKQQLVLSGINAYQTYGMTETVSHIALAKIESGELVYKILSETEFGLDERGAIWVKSAASNHEVLQTNDLVELIDRNSFRWLGRADFVINSGGLKLHPELLEAKAEHTVHSFFPSSAFFFFGKKDEELGEKLCLAIESKDSNKEKVNKLLETLKIELARFEAPKKIFIVSEFKKTSTGKISRSKTIEKL</sequence>
<reference evidence="3 4" key="1">
    <citation type="submission" date="2018-08" db="EMBL/GenBank/DDBJ databases">
        <title>Genomic Encyclopedia of Archaeal and Bacterial Type Strains, Phase II (KMG-II): from individual species to whole genera.</title>
        <authorList>
            <person name="Goeker M."/>
        </authorList>
    </citation>
    <scope>NUCLEOTIDE SEQUENCE [LARGE SCALE GENOMIC DNA]</scope>
    <source>
        <strain evidence="3 4">DSM 15986</strain>
    </source>
</reference>
<dbReference type="InterPro" id="IPR042099">
    <property type="entry name" value="ANL_N_sf"/>
</dbReference>
<evidence type="ECO:0000313" key="4">
    <source>
        <dbReference type="Proteomes" id="UP000256405"/>
    </source>
</evidence>
<dbReference type="Gene3D" id="3.40.50.12780">
    <property type="entry name" value="N-terminal domain of ligase-like"/>
    <property type="match status" value="1"/>
</dbReference>
<organism evidence="3 4">
    <name type="scientific">Algoriphagus antarcticus</name>
    <dbReference type="NCBI Taxonomy" id="238540"/>
    <lineage>
        <taxon>Bacteria</taxon>
        <taxon>Pseudomonadati</taxon>
        <taxon>Bacteroidota</taxon>
        <taxon>Cytophagia</taxon>
        <taxon>Cytophagales</taxon>
        <taxon>Cyclobacteriaceae</taxon>
        <taxon>Algoriphagus</taxon>
    </lineage>
</organism>
<dbReference type="SUPFAM" id="SSF56801">
    <property type="entry name" value="Acetyl-CoA synthetase-like"/>
    <property type="match status" value="1"/>
</dbReference>
<gene>
    <name evidence="3" type="ORF">C8N25_11874</name>
</gene>
<evidence type="ECO:0000313" key="3">
    <source>
        <dbReference type="EMBL" id="REG83429.1"/>
    </source>
</evidence>
<dbReference type="AlphaFoldDB" id="A0A3E0DLD9"/>
<dbReference type="EMBL" id="QUNF01000018">
    <property type="protein sequence ID" value="REG83429.1"/>
    <property type="molecule type" value="Genomic_DNA"/>
</dbReference>
<dbReference type="PANTHER" id="PTHR43201:SF8">
    <property type="entry name" value="ACYL-COA SYNTHETASE FAMILY MEMBER 3"/>
    <property type="match status" value="1"/>
</dbReference>
<dbReference type="GO" id="GO:0031956">
    <property type="term" value="F:medium-chain fatty acid-CoA ligase activity"/>
    <property type="evidence" value="ECO:0007669"/>
    <property type="project" value="TreeGrafter"/>
</dbReference>
<dbReference type="OrthoDB" id="8870348at2"/>
<name>A0A3E0DLD9_9BACT</name>
<proteinExistence type="inferred from homology"/>
<keyword evidence="4" id="KW-1185">Reference proteome</keyword>
<dbReference type="Proteomes" id="UP000256405">
    <property type="component" value="Unassembled WGS sequence"/>
</dbReference>
<dbReference type="InterPro" id="IPR000873">
    <property type="entry name" value="AMP-dep_synth/lig_dom"/>
</dbReference>
<protein>
    <submittedName>
        <fullName evidence="3">O-succinylbenzoic acid--CoA ligase</fullName>
    </submittedName>
</protein>
<dbReference type="RefSeq" id="WP_086542761.1">
    <property type="nucleotide sequence ID" value="NZ_MSSW01000053.1"/>
</dbReference>
<accession>A0A3E0DLD9</accession>
<evidence type="ECO:0000256" key="1">
    <source>
        <dbReference type="ARBA" id="ARBA00006432"/>
    </source>
</evidence>
<dbReference type="GO" id="GO:0006631">
    <property type="term" value="P:fatty acid metabolic process"/>
    <property type="evidence" value="ECO:0007669"/>
    <property type="project" value="TreeGrafter"/>
</dbReference>
<dbReference type="InterPro" id="IPR045851">
    <property type="entry name" value="AMP-bd_C_sf"/>
</dbReference>
<evidence type="ECO:0000259" key="2">
    <source>
        <dbReference type="Pfam" id="PF00501"/>
    </source>
</evidence>
<dbReference type="InterPro" id="IPR020845">
    <property type="entry name" value="AMP-binding_CS"/>
</dbReference>
<dbReference type="PANTHER" id="PTHR43201">
    <property type="entry name" value="ACYL-COA SYNTHETASE"/>
    <property type="match status" value="1"/>
</dbReference>
<dbReference type="PROSITE" id="PS00455">
    <property type="entry name" value="AMP_BINDING"/>
    <property type="match status" value="1"/>
</dbReference>
<dbReference type="Gene3D" id="3.30.300.30">
    <property type="match status" value="1"/>
</dbReference>
<feature type="domain" description="AMP-dependent synthetase/ligase" evidence="2">
    <location>
        <begin position="43"/>
        <end position="193"/>
    </location>
</feature>
<keyword evidence="3" id="KW-0436">Ligase</keyword>
<dbReference type="Pfam" id="PF00501">
    <property type="entry name" value="AMP-binding"/>
    <property type="match status" value="1"/>
</dbReference>
<comment type="similarity">
    <text evidence="1">Belongs to the ATP-dependent AMP-binding enzyme family.</text>
</comment>
<comment type="caution">
    <text evidence="3">The sequence shown here is derived from an EMBL/GenBank/DDBJ whole genome shotgun (WGS) entry which is preliminary data.</text>
</comment>